<dbReference type="RefSeq" id="WP_017968120.1">
    <property type="nucleotide sequence ID" value="NZ_CP030760.1"/>
</dbReference>
<feature type="domain" description="PIN" evidence="1">
    <location>
        <begin position="4"/>
        <end position="120"/>
    </location>
</feature>
<reference evidence="3" key="1">
    <citation type="submission" date="2016-03" db="EMBL/GenBank/DDBJ databases">
        <title>Microsymbionts genomes from the relict species Vavilovia formosa.</title>
        <authorList>
            <person name="Chirak E."/>
            <person name="Kimeklis A."/>
            <person name="Kopat V."/>
            <person name="Andronov E."/>
        </authorList>
    </citation>
    <scope>NUCLEOTIDE SEQUENCE [LARGE SCALE GENOMIC DNA]</scope>
    <source>
        <strain evidence="3">Vaf12</strain>
    </source>
</reference>
<gene>
    <name evidence="3" type="ORF">A4A59_14235</name>
    <name evidence="2" type="ORF">DLJ82_2146</name>
    <name evidence="6" type="ORF">ELH90_21455</name>
    <name evidence="4" type="ORF">GR257_21305</name>
    <name evidence="5" type="ORF">GUK36_25620</name>
</gene>
<dbReference type="Proteomes" id="UP000292974">
    <property type="component" value="Unassembled WGS sequence"/>
</dbReference>
<dbReference type="CDD" id="cd18683">
    <property type="entry name" value="PIN_VapC-like"/>
    <property type="match status" value="1"/>
</dbReference>
<evidence type="ECO:0000313" key="2">
    <source>
        <dbReference type="EMBL" id="AXA39739.1"/>
    </source>
</evidence>
<dbReference type="Proteomes" id="UP000471409">
    <property type="component" value="Unassembled WGS sequence"/>
</dbReference>
<dbReference type="EMBL" id="WUFV01000013">
    <property type="protein sequence ID" value="NEK17372.1"/>
    <property type="molecule type" value="Genomic_DNA"/>
</dbReference>
<sequence>MIGLDTNIMLRFLLKDDVVQTEKVTTLFASLSDTAPGYISCITLMECAWFLRQRIKLKREQIMEAISDLLDSADLILEDERVVEETLAIMVRTNAEFADVFIALRNRDAGCVTTRTFDAQAAKTIPGMELLT</sequence>
<reference evidence="6 8" key="3">
    <citation type="submission" date="2019-02" db="EMBL/GenBank/DDBJ databases">
        <title>The genomic architecture of introgression among sibling species of bacteria.</title>
        <authorList>
            <person name="Cavassim M.I.A."/>
            <person name="Moeskjaer S."/>
            <person name="Moslemi C."/>
            <person name="Fields B."/>
            <person name="Bachmann A."/>
            <person name="Vilhjalmsson B."/>
            <person name="Schierup M.H."/>
            <person name="Young J.P.W."/>
            <person name="Andersen S.U."/>
        </authorList>
    </citation>
    <scope>NUCLEOTIDE SEQUENCE [LARGE SCALE GENOMIC DNA]</scope>
    <source>
        <strain evidence="6 8">SM135B</strain>
    </source>
</reference>
<dbReference type="InterPro" id="IPR002716">
    <property type="entry name" value="PIN_dom"/>
</dbReference>
<dbReference type="EMBL" id="CP030760">
    <property type="protein sequence ID" value="AXA39739.1"/>
    <property type="molecule type" value="Genomic_DNA"/>
</dbReference>
<reference evidence="4 10" key="4">
    <citation type="submission" date="2019-12" db="EMBL/GenBank/DDBJ databases">
        <title>Rhizobium genotypes associated with high levels of biological nitrogen fixation by grain legumes in a temperate-maritime cropping system.</title>
        <authorList>
            <person name="Maluk M."/>
            <person name="Francesc Ferrando Molina F."/>
            <person name="Lopez Del Egido L."/>
            <person name="Lafos M."/>
            <person name="Langarica-Fuentes A."/>
            <person name="Gebre Yohannes G."/>
            <person name="Young M.W."/>
            <person name="Martin P."/>
            <person name="Gantlett R."/>
            <person name="Kenicer G."/>
            <person name="Hawes C."/>
            <person name="Begg G.S."/>
            <person name="Quilliam R.S."/>
            <person name="Squire G.R."/>
            <person name="Poole P.S."/>
            <person name="Young P.W."/>
            <person name="Iannetta P.M."/>
            <person name="James E.K."/>
        </authorList>
    </citation>
    <scope>NUCLEOTIDE SEQUENCE [LARGE SCALE GENOMIC DNA]</scope>
    <source>
        <strain evidence="4 10">JHI54</strain>
        <strain evidence="5 9">JHI944</strain>
    </source>
</reference>
<dbReference type="Proteomes" id="UP000251166">
    <property type="component" value="Chromosome"/>
</dbReference>
<proteinExistence type="predicted"/>
<evidence type="ECO:0000313" key="10">
    <source>
        <dbReference type="Proteomes" id="UP000471705"/>
    </source>
</evidence>
<dbReference type="EMBL" id="LVYU01000081">
    <property type="protein sequence ID" value="KZB01160.1"/>
    <property type="molecule type" value="Genomic_DNA"/>
</dbReference>
<evidence type="ECO:0000259" key="1">
    <source>
        <dbReference type="Pfam" id="PF01850"/>
    </source>
</evidence>
<evidence type="ECO:0000313" key="8">
    <source>
        <dbReference type="Proteomes" id="UP000292974"/>
    </source>
</evidence>
<evidence type="ECO:0000313" key="3">
    <source>
        <dbReference type="EMBL" id="KZB01160.1"/>
    </source>
</evidence>
<name>A0A154IMJ8_RHILE</name>
<dbReference type="EMBL" id="SIOP01000001">
    <property type="protein sequence ID" value="TAY54007.1"/>
    <property type="molecule type" value="Genomic_DNA"/>
</dbReference>
<dbReference type="Pfam" id="PF01850">
    <property type="entry name" value="PIN"/>
    <property type="match status" value="1"/>
</dbReference>
<dbReference type="EMBL" id="WXXP01000011">
    <property type="protein sequence ID" value="NEK52806.1"/>
    <property type="molecule type" value="Genomic_DNA"/>
</dbReference>
<accession>A0A154IMJ8</accession>
<evidence type="ECO:0000313" key="6">
    <source>
        <dbReference type="EMBL" id="TAY54007.1"/>
    </source>
</evidence>
<evidence type="ECO:0000313" key="5">
    <source>
        <dbReference type="EMBL" id="NEK52806.1"/>
    </source>
</evidence>
<dbReference type="AlphaFoldDB" id="A0A154IMJ8"/>
<evidence type="ECO:0000313" key="7">
    <source>
        <dbReference type="Proteomes" id="UP000251166"/>
    </source>
</evidence>
<dbReference type="Gene3D" id="3.40.50.1010">
    <property type="entry name" value="5'-nuclease"/>
    <property type="match status" value="1"/>
</dbReference>
<evidence type="ECO:0000313" key="4">
    <source>
        <dbReference type="EMBL" id="NEK17372.1"/>
    </source>
</evidence>
<dbReference type="InterPro" id="IPR029060">
    <property type="entry name" value="PIN-like_dom_sf"/>
</dbReference>
<reference evidence="2 7" key="2">
    <citation type="submission" date="2018-07" db="EMBL/GenBank/DDBJ databases">
        <title>Rhizobium leguminosarum strain:ATCC 14479 Genome sequencing and assembly.</title>
        <authorList>
            <person name="Chakraborty R."/>
        </authorList>
    </citation>
    <scope>NUCLEOTIDE SEQUENCE [LARGE SCALE GENOMIC DNA]</scope>
    <source>
        <strain evidence="2 7">ATCC 14479</strain>
    </source>
</reference>
<dbReference type="SUPFAM" id="SSF88723">
    <property type="entry name" value="PIN domain-like"/>
    <property type="match status" value="1"/>
</dbReference>
<organism evidence="3">
    <name type="scientific">Rhizobium leguminosarum</name>
    <dbReference type="NCBI Taxonomy" id="384"/>
    <lineage>
        <taxon>Bacteria</taxon>
        <taxon>Pseudomonadati</taxon>
        <taxon>Pseudomonadota</taxon>
        <taxon>Alphaproteobacteria</taxon>
        <taxon>Hyphomicrobiales</taxon>
        <taxon>Rhizobiaceae</taxon>
        <taxon>Rhizobium/Agrobacterium group</taxon>
        <taxon>Rhizobium</taxon>
    </lineage>
</organism>
<evidence type="ECO:0000313" key="9">
    <source>
        <dbReference type="Proteomes" id="UP000471409"/>
    </source>
</evidence>
<protein>
    <submittedName>
        <fullName evidence="3">Nucleic-acid-binding protein</fullName>
    </submittedName>
    <submittedName>
        <fullName evidence="2">PIN domain family protein</fullName>
    </submittedName>
    <submittedName>
        <fullName evidence="4">PIN domain-containing protein</fullName>
    </submittedName>
</protein>
<dbReference type="Proteomes" id="UP000471705">
    <property type="component" value="Unassembled WGS sequence"/>
</dbReference>
<dbReference type="GeneID" id="61425415"/>